<dbReference type="OrthoDB" id="616263at2759"/>
<evidence type="ECO:0008006" key="3">
    <source>
        <dbReference type="Google" id="ProtNLM"/>
    </source>
</evidence>
<dbReference type="GO" id="GO:0003676">
    <property type="term" value="F:nucleic acid binding"/>
    <property type="evidence" value="ECO:0007669"/>
    <property type="project" value="InterPro"/>
</dbReference>
<dbReference type="Proteomes" id="UP000499080">
    <property type="component" value="Unassembled WGS sequence"/>
</dbReference>
<accession>A0A4Y2BS89</accession>
<reference evidence="1 2" key="1">
    <citation type="journal article" date="2019" name="Sci. Rep.">
        <title>Orb-weaving spider Araneus ventricosus genome elucidates the spidroin gene catalogue.</title>
        <authorList>
            <person name="Kono N."/>
            <person name="Nakamura H."/>
            <person name="Ohtoshi R."/>
            <person name="Moran D.A.P."/>
            <person name="Shinohara A."/>
            <person name="Yoshida Y."/>
            <person name="Fujiwara M."/>
            <person name="Mori M."/>
            <person name="Tomita M."/>
            <person name="Arakawa K."/>
        </authorList>
    </citation>
    <scope>NUCLEOTIDE SEQUENCE [LARGE SCALE GENOMIC DNA]</scope>
</reference>
<gene>
    <name evidence="1" type="ORF">AVEN_163503_1</name>
</gene>
<name>A0A4Y2BS89_ARAVE</name>
<comment type="caution">
    <text evidence="1">The sequence shown here is derived from an EMBL/GenBank/DDBJ whole genome shotgun (WGS) entry which is preliminary data.</text>
</comment>
<dbReference type="PANTHER" id="PTHR46060">
    <property type="entry name" value="MARINER MOS1 TRANSPOSASE-LIKE PROTEIN"/>
    <property type="match status" value="1"/>
</dbReference>
<protein>
    <recommendedName>
        <fullName evidence="3">Histone-lysine N-methyltransferase SETMAR</fullName>
    </recommendedName>
</protein>
<sequence length="114" mass="13008">MYGDTFMREGIGMVSFLLHDNTRPHSTRVTQQLIESFGWEQMNHPPHDPVLVPSDFHIFLHLKGFLSGSESFDDLERVKGSVISWLTSQAATFYHVGVQNVVYRQNKCLNVIGD</sequence>
<dbReference type="InterPro" id="IPR052709">
    <property type="entry name" value="Transposase-MT_Hybrid"/>
</dbReference>
<organism evidence="1 2">
    <name type="scientific">Araneus ventricosus</name>
    <name type="common">Orbweaver spider</name>
    <name type="synonym">Epeira ventricosa</name>
    <dbReference type="NCBI Taxonomy" id="182803"/>
    <lineage>
        <taxon>Eukaryota</taxon>
        <taxon>Metazoa</taxon>
        <taxon>Ecdysozoa</taxon>
        <taxon>Arthropoda</taxon>
        <taxon>Chelicerata</taxon>
        <taxon>Arachnida</taxon>
        <taxon>Araneae</taxon>
        <taxon>Araneomorphae</taxon>
        <taxon>Entelegynae</taxon>
        <taxon>Araneoidea</taxon>
        <taxon>Araneidae</taxon>
        <taxon>Araneus</taxon>
    </lineage>
</organism>
<dbReference type="InterPro" id="IPR036397">
    <property type="entry name" value="RNaseH_sf"/>
</dbReference>
<dbReference type="PANTHER" id="PTHR46060:SF1">
    <property type="entry name" value="MARINER MOS1 TRANSPOSASE-LIKE PROTEIN"/>
    <property type="match status" value="1"/>
</dbReference>
<dbReference type="Gene3D" id="3.30.420.10">
    <property type="entry name" value="Ribonuclease H-like superfamily/Ribonuclease H"/>
    <property type="match status" value="1"/>
</dbReference>
<proteinExistence type="predicted"/>
<dbReference type="EMBL" id="BGPR01000100">
    <property type="protein sequence ID" value="GBL94176.1"/>
    <property type="molecule type" value="Genomic_DNA"/>
</dbReference>
<dbReference type="AlphaFoldDB" id="A0A4Y2BS89"/>
<evidence type="ECO:0000313" key="1">
    <source>
        <dbReference type="EMBL" id="GBL94176.1"/>
    </source>
</evidence>
<evidence type="ECO:0000313" key="2">
    <source>
        <dbReference type="Proteomes" id="UP000499080"/>
    </source>
</evidence>
<keyword evidence="2" id="KW-1185">Reference proteome</keyword>